<dbReference type="RefSeq" id="WP_208107957.1">
    <property type="nucleotide sequence ID" value="NZ_SNYI01000001.1"/>
</dbReference>
<proteinExistence type="predicted"/>
<dbReference type="Proteomes" id="UP000295468">
    <property type="component" value="Unassembled WGS sequence"/>
</dbReference>
<evidence type="ECO:0008006" key="3">
    <source>
        <dbReference type="Google" id="ProtNLM"/>
    </source>
</evidence>
<dbReference type="AlphaFoldDB" id="A0A4R6TLH9"/>
<dbReference type="InterPro" id="IPR029068">
    <property type="entry name" value="Glyas_Bleomycin-R_OHBP_Dase"/>
</dbReference>
<organism evidence="1 2">
    <name type="scientific">Zeaxanthinibacter enoshimensis</name>
    <dbReference type="NCBI Taxonomy" id="392009"/>
    <lineage>
        <taxon>Bacteria</taxon>
        <taxon>Pseudomonadati</taxon>
        <taxon>Bacteroidota</taxon>
        <taxon>Flavobacteriia</taxon>
        <taxon>Flavobacteriales</taxon>
        <taxon>Flavobacteriaceae</taxon>
        <taxon>Zeaxanthinibacter</taxon>
    </lineage>
</organism>
<dbReference type="SUPFAM" id="SSF54593">
    <property type="entry name" value="Glyoxalase/Bleomycin resistance protein/Dihydroxybiphenyl dioxygenase"/>
    <property type="match status" value="1"/>
</dbReference>
<keyword evidence="2" id="KW-1185">Reference proteome</keyword>
<evidence type="ECO:0000313" key="1">
    <source>
        <dbReference type="EMBL" id="TDQ32214.1"/>
    </source>
</evidence>
<reference evidence="1 2" key="1">
    <citation type="submission" date="2019-03" db="EMBL/GenBank/DDBJ databases">
        <title>Genomic Encyclopedia of Archaeal and Bacterial Type Strains, Phase II (KMG-II): from individual species to whole genera.</title>
        <authorList>
            <person name="Goeker M."/>
        </authorList>
    </citation>
    <scope>NUCLEOTIDE SEQUENCE [LARGE SCALE GENOMIC DNA]</scope>
    <source>
        <strain evidence="1 2">DSM 18435</strain>
    </source>
</reference>
<sequence length="135" mass="15060">MISGAHAIIYSKDPDADKAFFRVILELTNVDVGHGWLIFGLPPSELAVLPSEDSQQHELYLMVEDVQEFVDQMSTKNIKCSEIQDQEWGLLTELTLPGGGKLGVYQPRHERPAPMDKELAIWANQSLAIAKTAKK</sequence>
<comment type="caution">
    <text evidence="1">The sequence shown here is derived from an EMBL/GenBank/DDBJ whole genome shotgun (WGS) entry which is preliminary data.</text>
</comment>
<accession>A0A4R6TLH9</accession>
<protein>
    <recommendedName>
        <fullName evidence="3">VOC domain-containing protein</fullName>
    </recommendedName>
</protein>
<evidence type="ECO:0000313" key="2">
    <source>
        <dbReference type="Proteomes" id="UP000295468"/>
    </source>
</evidence>
<dbReference type="Gene3D" id="3.10.180.10">
    <property type="entry name" value="2,3-Dihydroxybiphenyl 1,2-Dioxygenase, domain 1"/>
    <property type="match status" value="1"/>
</dbReference>
<name>A0A4R6TLH9_9FLAO</name>
<dbReference type="EMBL" id="SNYI01000001">
    <property type="protein sequence ID" value="TDQ32214.1"/>
    <property type="molecule type" value="Genomic_DNA"/>
</dbReference>
<gene>
    <name evidence="1" type="ORF">CLV82_0037</name>
</gene>